<dbReference type="InterPro" id="IPR000093">
    <property type="entry name" value="DNA_Rcmb_RecR"/>
</dbReference>
<evidence type="ECO:0000256" key="1">
    <source>
        <dbReference type="ARBA" id="ARBA00022723"/>
    </source>
</evidence>
<evidence type="ECO:0000256" key="6">
    <source>
        <dbReference type="ARBA" id="ARBA00023204"/>
    </source>
</evidence>
<dbReference type="Pfam" id="PF02132">
    <property type="entry name" value="RecR_ZnF"/>
    <property type="match status" value="1"/>
</dbReference>
<reference evidence="9 10" key="1">
    <citation type="submission" date="2019-09" db="EMBL/GenBank/DDBJ databases">
        <title>Distinct polysaccharide growth profiles of human intestinal Prevotella copri isolates.</title>
        <authorList>
            <person name="Fehlner-Peach H."/>
            <person name="Magnabosco C."/>
            <person name="Raghavan V."/>
            <person name="Scher J.U."/>
            <person name="Tett A."/>
            <person name="Cox L.M."/>
            <person name="Gottsegen C."/>
            <person name="Watters A."/>
            <person name="Wiltshire- Gordon J.D."/>
            <person name="Segata N."/>
            <person name="Bonneau R."/>
            <person name="Littman D.R."/>
        </authorList>
    </citation>
    <scope>NUCLEOTIDE SEQUENCE [LARGE SCALE GENOMIC DNA]</scope>
    <source>
        <strain evidence="10">iAA917</strain>
    </source>
</reference>
<dbReference type="NCBIfam" id="TIGR00615">
    <property type="entry name" value="recR"/>
    <property type="match status" value="1"/>
</dbReference>
<comment type="function">
    <text evidence="7">May play a role in DNA repair. It seems to be involved in an RecBC-independent recombinational process of DNA repair. It may act with RecF and RecO.</text>
</comment>
<dbReference type="Pfam" id="PF21175">
    <property type="entry name" value="RecR_C"/>
    <property type="match status" value="1"/>
</dbReference>
<evidence type="ECO:0000256" key="3">
    <source>
        <dbReference type="ARBA" id="ARBA00022771"/>
    </source>
</evidence>
<keyword evidence="3 7" id="KW-0863">Zinc-finger</keyword>
<dbReference type="RefSeq" id="WP_153090903.1">
    <property type="nucleotide sequence ID" value="NZ_VZAH01000045.1"/>
</dbReference>
<dbReference type="GO" id="GO:0006281">
    <property type="term" value="P:DNA repair"/>
    <property type="evidence" value="ECO:0007669"/>
    <property type="project" value="UniProtKB-UniRule"/>
</dbReference>
<dbReference type="InterPro" id="IPR006171">
    <property type="entry name" value="TOPRIM_dom"/>
</dbReference>
<dbReference type="InterPro" id="IPR034137">
    <property type="entry name" value="TOPRIM_RecR"/>
</dbReference>
<keyword evidence="5 7" id="KW-0233">DNA recombination</keyword>
<dbReference type="AlphaFoldDB" id="A0A6G1VM08"/>
<dbReference type="OrthoDB" id="9802672at2"/>
<dbReference type="SUPFAM" id="SSF111304">
    <property type="entry name" value="Recombination protein RecR"/>
    <property type="match status" value="1"/>
</dbReference>
<dbReference type="HAMAP" id="MF_00017">
    <property type="entry name" value="RecR"/>
    <property type="match status" value="1"/>
</dbReference>
<dbReference type="Gene3D" id="6.10.250.240">
    <property type="match status" value="1"/>
</dbReference>
<evidence type="ECO:0000259" key="8">
    <source>
        <dbReference type="PROSITE" id="PS50880"/>
    </source>
</evidence>
<organism evidence="9 10">
    <name type="scientific">Segatella copri</name>
    <dbReference type="NCBI Taxonomy" id="165179"/>
    <lineage>
        <taxon>Bacteria</taxon>
        <taxon>Pseudomonadati</taxon>
        <taxon>Bacteroidota</taxon>
        <taxon>Bacteroidia</taxon>
        <taxon>Bacteroidales</taxon>
        <taxon>Prevotellaceae</taxon>
        <taxon>Segatella</taxon>
    </lineage>
</organism>
<dbReference type="PROSITE" id="PS01300">
    <property type="entry name" value="RECR"/>
    <property type="match status" value="1"/>
</dbReference>
<dbReference type="PANTHER" id="PTHR30446:SF0">
    <property type="entry name" value="RECOMBINATION PROTEIN RECR"/>
    <property type="match status" value="1"/>
</dbReference>
<feature type="zinc finger region" description="C4-type" evidence="7">
    <location>
        <begin position="60"/>
        <end position="75"/>
    </location>
</feature>
<feature type="domain" description="Toprim" evidence="8">
    <location>
        <begin position="83"/>
        <end position="178"/>
    </location>
</feature>
<dbReference type="Gene3D" id="1.10.8.420">
    <property type="entry name" value="RecR Domain 1"/>
    <property type="match status" value="1"/>
</dbReference>
<evidence type="ECO:0000256" key="4">
    <source>
        <dbReference type="ARBA" id="ARBA00022833"/>
    </source>
</evidence>
<keyword evidence="1 7" id="KW-0479">Metal-binding</keyword>
<dbReference type="GO" id="GO:0008270">
    <property type="term" value="F:zinc ion binding"/>
    <property type="evidence" value="ECO:0007669"/>
    <property type="project" value="UniProtKB-KW"/>
</dbReference>
<proteinExistence type="inferred from homology"/>
<evidence type="ECO:0000256" key="2">
    <source>
        <dbReference type="ARBA" id="ARBA00022763"/>
    </source>
</evidence>
<dbReference type="EMBL" id="VZAH01000045">
    <property type="protein sequence ID" value="MQP13681.1"/>
    <property type="molecule type" value="Genomic_DNA"/>
</dbReference>
<dbReference type="SMART" id="SM00493">
    <property type="entry name" value="TOPRIM"/>
    <property type="match status" value="1"/>
</dbReference>
<evidence type="ECO:0000313" key="9">
    <source>
        <dbReference type="EMBL" id="MQP13681.1"/>
    </source>
</evidence>
<dbReference type="Pfam" id="PF13662">
    <property type="entry name" value="Toprim_4"/>
    <property type="match status" value="1"/>
</dbReference>
<dbReference type="Proteomes" id="UP000477980">
    <property type="component" value="Unassembled WGS sequence"/>
</dbReference>
<dbReference type="GO" id="GO:0006310">
    <property type="term" value="P:DNA recombination"/>
    <property type="evidence" value="ECO:0007669"/>
    <property type="project" value="UniProtKB-UniRule"/>
</dbReference>
<sequence>MVQQYSSALLEKAVGEFSKLPGIGRKTALRLVLFMLRREEGDVDQFVDAIARMKREVKYCRVCHNISDAEVCPICSDPRRDASVICVVENVQDVLAVENTQQFHGLYHVLGGIISPMDGIGPADLEIDSLVQRVAAGGVKEVILALSSTMEGDTTNFYISRKLADYPVKLSVIARGISVGDELEYTDEVTLGRSILNRTPFNQ</sequence>
<protein>
    <recommendedName>
        <fullName evidence="7">Recombination protein RecR</fullName>
    </recommendedName>
</protein>
<accession>A0A6G1VM08</accession>
<dbReference type="PROSITE" id="PS50880">
    <property type="entry name" value="TOPRIM"/>
    <property type="match status" value="1"/>
</dbReference>
<comment type="similarity">
    <text evidence="7">Belongs to the RecR family.</text>
</comment>
<gene>
    <name evidence="7 9" type="primary">recR</name>
    <name evidence="9" type="ORF">F7D25_04480</name>
</gene>
<keyword evidence="4 7" id="KW-0862">Zinc</keyword>
<evidence type="ECO:0000313" key="10">
    <source>
        <dbReference type="Proteomes" id="UP000477980"/>
    </source>
</evidence>
<dbReference type="GO" id="GO:0003677">
    <property type="term" value="F:DNA binding"/>
    <property type="evidence" value="ECO:0007669"/>
    <property type="project" value="UniProtKB-UniRule"/>
</dbReference>
<dbReference type="Pfam" id="PF21176">
    <property type="entry name" value="RecR_HhH"/>
    <property type="match status" value="1"/>
</dbReference>
<comment type="caution">
    <text evidence="9">The sequence shown here is derived from an EMBL/GenBank/DDBJ whole genome shotgun (WGS) entry which is preliminary data.</text>
</comment>
<name>A0A6G1VM08_9BACT</name>
<dbReference type="Gene3D" id="3.30.60.80">
    <property type="match status" value="1"/>
</dbReference>
<dbReference type="PANTHER" id="PTHR30446">
    <property type="entry name" value="RECOMBINATION PROTEIN RECR"/>
    <property type="match status" value="1"/>
</dbReference>
<dbReference type="Gene3D" id="3.40.1360.10">
    <property type="match status" value="1"/>
</dbReference>
<dbReference type="InterPro" id="IPR023627">
    <property type="entry name" value="Rcmb_RecR"/>
</dbReference>
<keyword evidence="2 7" id="KW-0227">DNA damage</keyword>
<evidence type="ECO:0000256" key="7">
    <source>
        <dbReference type="HAMAP-Rule" id="MF_00017"/>
    </source>
</evidence>
<dbReference type="CDD" id="cd01025">
    <property type="entry name" value="TOPRIM_recR"/>
    <property type="match status" value="1"/>
</dbReference>
<keyword evidence="6 7" id="KW-0234">DNA repair</keyword>
<dbReference type="InterPro" id="IPR015967">
    <property type="entry name" value="Rcmb_RecR_Znf"/>
</dbReference>
<evidence type="ECO:0000256" key="5">
    <source>
        <dbReference type="ARBA" id="ARBA00023172"/>
    </source>
</evidence>